<dbReference type="PRINTS" id="PR00625">
    <property type="entry name" value="JDOMAIN"/>
</dbReference>
<evidence type="ECO:0000313" key="3">
    <source>
        <dbReference type="EMBL" id="PWE21082.1"/>
    </source>
</evidence>
<dbReference type="EMBL" id="QEYI01000004">
    <property type="protein sequence ID" value="PWE21082.1"/>
    <property type="molecule type" value="Genomic_DNA"/>
</dbReference>
<evidence type="ECO:0000256" key="1">
    <source>
        <dbReference type="SAM" id="Phobius"/>
    </source>
</evidence>
<accession>A0A2U2C014</accession>
<dbReference type="InterPro" id="IPR001623">
    <property type="entry name" value="DnaJ_domain"/>
</dbReference>
<dbReference type="STRING" id="28200.GCA_001572935_01818"/>
<keyword evidence="1" id="KW-0812">Transmembrane</keyword>
<feature type="domain" description="J" evidence="2">
    <location>
        <begin position="108"/>
        <end position="162"/>
    </location>
</feature>
<dbReference type="PROSITE" id="PS50076">
    <property type="entry name" value="DNAJ_2"/>
    <property type="match status" value="1"/>
</dbReference>
<evidence type="ECO:0000259" key="2">
    <source>
        <dbReference type="PROSITE" id="PS50076"/>
    </source>
</evidence>
<reference evidence="3 4" key="1">
    <citation type="submission" date="2018-05" db="EMBL/GenBank/DDBJ databases">
        <title>Antimicrobial susceptibility testing and genomic analysis of Arcobacter skirrowii strains and one Arcobacter butzleri isolated from German poultry farms.</title>
        <authorList>
            <person name="Haenel I."/>
            <person name="Hotzel H."/>
            <person name="Tomaso H."/>
            <person name="Busch A."/>
        </authorList>
    </citation>
    <scope>NUCLEOTIDE SEQUENCE [LARGE SCALE GENOMIC DNA]</scope>
    <source>
        <strain evidence="4">v</strain>
    </source>
</reference>
<dbReference type="Gene3D" id="1.10.287.110">
    <property type="entry name" value="DnaJ domain"/>
    <property type="match status" value="1"/>
</dbReference>
<dbReference type="Pfam" id="PF00226">
    <property type="entry name" value="DnaJ"/>
    <property type="match status" value="1"/>
</dbReference>
<dbReference type="CDD" id="cd06257">
    <property type="entry name" value="DnaJ"/>
    <property type="match status" value="1"/>
</dbReference>
<dbReference type="Proteomes" id="UP000245014">
    <property type="component" value="Unassembled WGS sequence"/>
</dbReference>
<dbReference type="SMART" id="SM00271">
    <property type="entry name" value="DnaJ"/>
    <property type="match status" value="1"/>
</dbReference>
<evidence type="ECO:0000313" key="4">
    <source>
        <dbReference type="Proteomes" id="UP000245014"/>
    </source>
</evidence>
<comment type="caution">
    <text evidence="3">The sequence shown here is derived from an EMBL/GenBank/DDBJ whole genome shotgun (WGS) entry which is preliminary data.</text>
</comment>
<gene>
    <name evidence="3" type="ORF">DF188_06125</name>
</gene>
<dbReference type="SUPFAM" id="SSF46565">
    <property type="entry name" value="Chaperone J-domain"/>
    <property type="match status" value="1"/>
</dbReference>
<keyword evidence="1" id="KW-0472">Membrane</keyword>
<sequence length="163" mass="19619">MSKFFKKVIFYMNFLATLIKYAIIFGILYLIFTNFGVFLAVIGGIVLSFVLIIYFLKRELRKRAQQFEFKFESFTNKDYENFDFRNFKNFNNQNFQGNFYTQSSKLQEAKEFFGFSSTPSKEDIKKRYKELAKIYHPDLNGQDDEKMKKLNEYRDILMQNYGN</sequence>
<keyword evidence="1" id="KW-1133">Transmembrane helix</keyword>
<feature type="transmembrane region" description="Helical" evidence="1">
    <location>
        <begin position="12"/>
        <end position="31"/>
    </location>
</feature>
<dbReference type="InterPro" id="IPR036869">
    <property type="entry name" value="J_dom_sf"/>
</dbReference>
<dbReference type="AlphaFoldDB" id="A0A2U2C014"/>
<name>A0A2U2C014_9BACT</name>
<proteinExistence type="predicted"/>
<protein>
    <submittedName>
        <fullName evidence="3">Molecular chaperone DnaJ</fullName>
    </submittedName>
</protein>
<organism evidence="3 4">
    <name type="scientific">Aliarcobacter skirrowii</name>
    <dbReference type="NCBI Taxonomy" id="28200"/>
    <lineage>
        <taxon>Bacteria</taxon>
        <taxon>Pseudomonadati</taxon>
        <taxon>Campylobacterota</taxon>
        <taxon>Epsilonproteobacteria</taxon>
        <taxon>Campylobacterales</taxon>
        <taxon>Arcobacteraceae</taxon>
        <taxon>Aliarcobacter</taxon>
    </lineage>
</organism>
<feature type="transmembrane region" description="Helical" evidence="1">
    <location>
        <begin position="37"/>
        <end position="56"/>
    </location>
</feature>